<gene>
    <name evidence="2" type="ORF">GPM918_LOCUS41213</name>
    <name evidence="3" type="ORF">SRO942_LOCUS42239</name>
</gene>
<keyword evidence="4" id="KW-1185">Reference proteome</keyword>
<proteinExistence type="predicted"/>
<evidence type="ECO:0000313" key="3">
    <source>
        <dbReference type="EMBL" id="CAF4451022.1"/>
    </source>
</evidence>
<evidence type="ECO:0000259" key="1">
    <source>
        <dbReference type="PROSITE" id="PS50181"/>
    </source>
</evidence>
<reference evidence="2" key="1">
    <citation type="submission" date="2021-02" db="EMBL/GenBank/DDBJ databases">
        <authorList>
            <person name="Nowell W R."/>
        </authorList>
    </citation>
    <scope>NUCLEOTIDE SEQUENCE</scope>
</reference>
<name>A0A815ZCS9_9BILA</name>
<dbReference type="Proteomes" id="UP000663829">
    <property type="component" value="Unassembled WGS sequence"/>
</dbReference>
<dbReference type="PROSITE" id="PS50181">
    <property type="entry name" value="FBOX"/>
    <property type="match status" value="1"/>
</dbReference>
<evidence type="ECO:0000313" key="2">
    <source>
        <dbReference type="EMBL" id="CAF1582841.1"/>
    </source>
</evidence>
<comment type="caution">
    <text evidence="2">The sequence shown here is derived from an EMBL/GenBank/DDBJ whole genome shotgun (WGS) entry which is preliminary data.</text>
</comment>
<organism evidence="2 4">
    <name type="scientific">Didymodactylos carnosus</name>
    <dbReference type="NCBI Taxonomy" id="1234261"/>
    <lineage>
        <taxon>Eukaryota</taxon>
        <taxon>Metazoa</taxon>
        <taxon>Spiralia</taxon>
        <taxon>Gnathifera</taxon>
        <taxon>Rotifera</taxon>
        <taxon>Eurotatoria</taxon>
        <taxon>Bdelloidea</taxon>
        <taxon>Philodinida</taxon>
        <taxon>Philodinidae</taxon>
        <taxon>Didymodactylos</taxon>
    </lineage>
</organism>
<dbReference type="AlphaFoldDB" id="A0A815ZCS9"/>
<dbReference type="EMBL" id="CAJOBC010097949">
    <property type="protein sequence ID" value="CAF4451022.1"/>
    <property type="molecule type" value="Genomic_DNA"/>
</dbReference>
<evidence type="ECO:0000313" key="4">
    <source>
        <dbReference type="Proteomes" id="UP000663829"/>
    </source>
</evidence>
<dbReference type="InterPro" id="IPR001810">
    <property type="entry name" value="F-box_dom"/>
</dbReference>
<sequence length="586" mass="68185">MIRSSNSSILFLETFPDEILVLICRYLSSIDILYSFYGLNTRLNRTISETYCHLFLGEVSYQRLKHISSSIIPQIGYNIRTLTISNQLTENVSKLFLVHFGQQISVIFSRLKCLTLTELTTDVLSSIIDNLTNLTDLTQLNIYSLNRRNINVDGIQILLDKMFSANNSRLDAISYDRDSIPLTIIDQNNPSIYSNIKKLEIFLERLNDLHHLLTRLPQIQIIHGILQYESSEFNYTKQYSSVESLIELKLLSLGYSFNFHELLSVLNRTTNIETLAIKIDNTDDFHLINGIHFKSYLSSLRLKQFHYLVNYTSDSPINRKEILSTWKQFPQQFDCLISDDQNKLILYTIPINFSHLAIMSAFLKNLLSVQNNFDRIQSLTLYGAPNLISEVFPILLKCRKVKYLVFEGDGELILKSEKENRLCELNHLTHLSLIRSSIESKSSQELFQSSPNLFDLNVHFKSLHSLLEQQSIIHLLEARITHLYIFIIYSDDFEQVRTTVSRLSAVFKRLKHLYINKRMNDGSFQSLIVPIFNQLTQWSSLISLEIFGLSDKLQDDIRQWLRNNSPFNEPDSFISDYPKRTCKLWL</sequence>
<dbReference type="OrthoDB" id="10005909at2759"/>
<protein>
    <recommendedName>
        <fullName evidence="1">F-box domain-containing protein</fullName>
    </recommendedName>
</protein>
<feature type="domain" description="F-box" evidence="1">
    <location>
        <begin position="9"/>
        <end position="64"/>
    </location>
</feature>
<dbReference type="EMBL" id="CAJNOQ010031961">
    <property type="protein sequence ID" value="CAF1582841.1"/>
    <property type="molecule type" value="Genomic_DNA"/>
</dbReference>
<dbReference type="Proteomes" id="UP000681722">
    <property type="component" value="Unassembled WGS sequence"/>
</dbReference>
<accession>A0A815ZCS9</accession>